<dbReference type="SUPFAM" id="SSF52047">
    <property type="entry name" value="RNI-like"/>
    <property type="match status" value="1"/>
</dbReference>
<accession>A0A2H9TML7</accession>
<evidence type="ECO:0000313" key="5">
    <source>
        <dbReference type="EMBL" id="PJF18959.1"/>
    </source>
</evidence>
<dbReference type="InterPro" id="IPR032675">
    <property type="entry name" value="LRR_dom_sf"/>
</dbReference>
<gene>
    <name evidence="5" type="ORF">PSACC_01236</name>
</gene>
<dbReference type="InterPro" id="IPR001012">
    <property type="entry name" value="UBX_dom"/>
</dbReference>
<keyword evidence="2" id="KW-0677">Repeat</keyword>
<dbReference type="PROSITE" id="PS51450">
    <property type="entry name" value="LRR"/>
    <property type="match status" value="2"/>
</dbReference>
<dbReference type="InterPro" id="IPR001611">
    <property type="entry name" value="Leu-rich_rpt"/>
</dbReference>
<dbReference type="Gene3D" id="3.10.20.90">
    <property type="entry name" value="Phosphatidylinositol 3-kinase Catalytic Subunit, Chain A, domain 1"/>
    <property type="match status" value="1"/>
</dbReference>
<keyword evidence="6" id="KW-1185">Reference proteome</keyword>
<keyword evidence="1" id="KW-0433">Leucine-rich repeat</keyword>
<name>A0A2H9TML7_9FUNG</name>
<evidence type="ECO:0000259" key="4">
    <source>
        <dbReference type="PROSITE" id="PS50033"/>
    </source>
</evidence>
<dbReference type="PANTHER" id="PTHR48051">
    <property type="match status" value="1"/>
</dbReference>
<feature type="coiled-coil region" evidence="3">
    <location>
        <begin position="74"/>
        <end position="121"/>
    </location>
</feature>
<dbReference type="EMBL" id="MTSL01000093">
    <property type="protein sequence ID" value="PJF18959.1"/>
    <property type="molecule type" value="Genomic_DNA"/>
</dbReference>
<dbReference type="PROSITE" id="PS50033">
    <property type="entry name" value="UBX"/>
    <property type="match status" value="1"/>
</dbReference>
<reference evidence="5 6" key="1">
    <citation type="submission" date="2016-10" db="EMBL/GenBank/DDBJ databases">
        <title>The genome of Paramicrosporidium saccamoebae is the missing link in understanding Cryptomycota and Microsporidia evolution.</title>
        <authorList>
            <person name="Quandt C.A."/>
            <person name="Beaudet D."/>
            <person name="Corsaro D."/>
            <person name="Michel R."/>
            <person name="Corradi N."/>
            <person name="James T."/>
        </authorList>
    </citation>
    <scope>NUCLEOTIDE SEQUENCE [LARGE SCALE GENOMIC DNA]</scope>
    <source>
        <strain evidence="5 6">KSL3</strain>
    </source>
</reference>
<dbReference type="STRING" id="1246581.A0A2H9TML7"/>
<keyword evidence="3" id="KW-0175">Coiled coil</keyword>
<evidence type="ECO:0000256" key="1">
    <source>
        <dbReference type="ARBA" id="ARBA00022614"/>
    </source>
</evidence>
<evidence type="ECO:0000256" key="2">
    <source>
        <dbReference type="ARBA" id="ARBA00022737"/>
    </source>
</evidence>
<organism evidence="5 6">
    <name type="scientific">Paramicrosporidium saccamoebae</name>
    <dbReference type="NCBI Taxonomy" id="1246581"/>
    <lineage>
        <taxon>Eukaryota</taxon>
        <taxon>Fungi</taxon>
        <taxon>Fungi incertae sedis</taxon>
        <taxon>Cryptomycota</taxon>
        <taxon>Cryptomycota incertae sedis</taxon>
        <taxon>Paramicrosporidium</taxon>
    </lineage>
</organism>
<dbReference type="InterPro" id="IPR050216">
    <property type="entry name" value="LRR_domain-containing"/>
</dbReference>
<dbReference type="SUPFAM" id="SSF54236">
    <property type="entry name" value="Ubiquitin-like"/>
    <property type="match status" value="1"/>
</dbReference>
<dbReference type="InterPro" id="IPR029071">
    <property type="entry name" value="Ubiquitin-like_domsf"/>
</dbReference>
<dbReference type="Pfam" id="PF13855">
    <property type="entry name" value="LRR_8"/>
    <property type="match status" value="1"/>
</dbReference>
<dbReference type="InterPro" id="IPR003591">
    <property type="entry name" value="Leu-rich_rpt_typical-subtyp"/>
</dbReference>
<feature type="domain" description="UBX" evidence="4">
    <location>
        <begin position="137"/>
        <end position="187"/>
    </location>
</feature>
<dbReference type="SMART" id="SM00369">
    <property type="entry name" value="LRR_TYP"/>
    <property type="match status" value="4"/>
</dbReference>
<dbReference type="Proteomes" id="UP000240830">
    <property type="component" value="Unassembled WGS sequence"/>
</dbReference>
<dbReference type="PANTHER" id="PTHR48051:SF46">
    <property type="entry name" value="LEUCINE RICH REPEAT-CONTAINING DOMAIN PROTEIN"/>
    <property type="match status" value="1"/>
</dbReference>
<dbReference type="GO" id="GO:0005737">
    <property type="term" value="C:cytoplasm"/>
    <property type="evidence" value="ECO:0007669"/>
    <property type="project" value="TreeGrafter"/>
</dbReference>
<dbReference type="OrthoDB" id="660555at2759"/>
<dbReference type="AlphaFoldDB" id="A0A2H9TML7"/>
<comment type="caution">
    <text evidence="5">The sequence shown here is derived from an EMBL/GenBank/DDBJ whole genome shotgun (WGS) entry which is preliminary data.</text>
</comment>
<sequence length="553" mass="62138">MDAKSYPSTVFLTHIDRRFVPLKRISGFHSAPLLLSTTHDLLAAIASHEDAAIERESEVTGAQQLREEQDAAYLRSLEADRKKEMERAEAERIQREEEKSLQLEEEKLNKKQQERNALLEKMKQALPEECIGGDCIKLSLQLFDGQRVIRNFNPSDPLSALYNWAFTLVGHNLDISLSEITIRTMLPPVHFENSKVPLLSAGEVQEHLAKCPLDVEELDLSHNKLGRPEEEGMWEHIWRVATATVVLRLSHNRIYSITVPTLPLLRLEVLDLAHNELQSINGDLFTWLPNLVKLRLEGNQLTCLPSSIGTLQKIRHLSIGGEIGGNQIERLPDGMDFSPCMEIFDCSQNKLLEFPSFISAWDRAEVIKAGDNEIVSLPSIDLSKMTNLKELCLQGNSISKLPDQIRWPESMQLLNLCNNKIAVIPASLLKSLPPTCTVLLAGNPCVMQQDTPTTYSSLVVPSLLELAARRSIQDSPIQRPLTPPICAYLNRPVESCAFCPMRFLQPCARVILNQTVRGHADVPTEGFVCSLSCPRLYLEKGNLKLHPADLFEF</sequence>
<evidence type="ECO:0000256" key="3">
    <source>
        <dbReference type="SAM" id="Coils"/>
    </source>
</evidence>
<dbReference type="Gene3D" id="3.80.10.10">
    <property type="entry name" value="Ribonuclease Inhibitor"/>
    <property type="match status" value="2"/>
</dbReference>
<evidence type="ECO:0000313" key="6">
    <source>
        <dbReference type="Proteomes" id="UP000240830"/>
    </source>
</evidence>
<protein>
    <recommendedName>
        <fullName evidence="4">UBX domain-containing protein</fullName>
    </recommendedName>
</protein>
<proteinExistence type="predicted"/>